<evidence type="ECO:0000256" key="1">
    <source>
        <dbReference type="ARBA" id="ARBA00025726"/>
    </source>
</evidence>
<dbReference type="GeneID" id="14866868"/>
<reference evidence="3" key="1">
    <citation type="journal article" date="2011" name="Genome Res.">
        <title>Phylogeny-wide analysis of social amoeba genomes highlights ancient origins for complex intercellular communication.</title>
        <authorList>
            <person name="Heidel A.J."/>
            <person name="Lawal H.M."/>
            <person name="Felder M."/>
            <person name="Schilde C."/>
            <person name="Helps N.R."/>
            <person name="Tunggal B."/>
            <person name="Rivero F."/>
            <person name="John U."/>
            <person name="Schleicher M."/>
            <person name="Eichinger L."/>
            <person name="Platzer M."/>
            <person name="Noegel A.A."/>
            <person name="Schaap P."/>
            <person name="Gloeckner G."/>
        </authorList>
    </citation>
    <scope>NUCLEOTIDE SEQUENCE [LARGE SCALE GENOMIC DNA]</scope>
    <source>
        <strain evidence="3">SH3</strain>
    </source>
</reference>
<dbReference type="OMA" id="QMTIINV"/>
<name>F4QB97_CACFS</name>
<evidence type="ECO:0000313" key="3">
    <source>
        <dbReference type="Proteomes" id="UP000007797"/>
    </source>
</evidence>
<dbReference type="PANTHER" id="PTHR19923">
    <property type="entry name" value="WD40 REPEAT PROTEINPRL1/PRL2-RELATED"/>
    <property type="match status" value="1"/>
</dbReference>
<dbReference type="Pfam" id="PF00400">
    <property type="entry name" value="WD40"/>
    <property type="match status" value="1"/>
</dbReference>
<protein>
    <recommendedName>
        <fullName evidence="4">WD40 repeat-containing protein</fullName>
    </recommendedName>
</protein>
<organism evidence="2 3">
    <name type="scientific">Cavenderia fasciculata</name>
    <name type="common">Slime mold</name>
    <name type="synonym">Dictyostelium fasciculatum</name>
    <dbReference type="NCBI Taxonomy" id="261658"/>
    <lineage>
        <taxon>Eukaryota</taxon>
        <taxon>Amoebozoa</taxon>
        <taxon>Evosea</taxon>
        <taxon>Eumycetozoa</taxon>
        <taxon>Dictyostelia</taxon>
        <taxon>Acytosteliales</taxon>
        <taxon>Cavenderiaceae</taxon>
        <taxon>Cavenderia</taxon>
    </lineage>
</organism>
<dbReference type="SUPFAM" id="SSF50978">
    <property type="entry name" value="WD40 repeat-like"/>
    <property type="match status" value="1"/>
</dbReference>
<dbReference type="AlphaFoldDB" id="F4QB97"/>
<dbReference type="Proteomes" id="UP000007797">
    <property type="component" value="Unassembled WGS sequence"/>
</dbReference>
<gene>
    <name evidence="2" type="ORF">DFA_10742</name>
</gene>
<dbReference type="InterPro" id="IPR045241">
    <property type="entry name" value="Prp46/PLRG1-like"/>
</dbReference>
<dbReference type="Gene3D" id="2.130.10.10">
    <property type="entry name" value="YVTN repeat-like/Quinoprotein amine dehydrogenase"/>
    <property type="match status" value="1"/>
</dbReference>
<dbReference type="RefSeq" id="XP_004351385.1">
    <property type="nucleotide sequence ID" value="XM_004351333.1"/>
</dbReference>
<dbReference type="InterPro" id="IPR001680">
    <property type="entry name" value="WD40_rpt"/>
</dbReference>
<dbReference type="STRING" id="1054147.F4QB97"/>
<sequence length="97" mass="10889">MALNQDNVLVSAADNGSMQFWDWKSGYCFQKLQTIVQPGSLDAEAGIFACTFDRTGTRLITAEADKTIKVYKEIENATEETHPIGKDWRPGRNISNY</sequence>
<dbReference type="GO" id="GO:0000974">
    <property type="term" value="C:Prp19 complex"/>
    <property type="evidence" value="ECO:0007669"/>
    <property type="project" value="TreeGrafter"/>
</dbReference>
<accession>F4QB97</accession>
<dbReference type="InterPro" id="IPR015943">
    <property type="entry name" value="WD40/YVTN_repeat-like_dom_sf"/>
</dbReference>
<proteinExistence type="inferred from homology"/>
<dbReference type="GO" id="GO:0000398">
    <property type="term" value="P:mRNA splicing, via spliceosome"/>
    <property type="evidence" value="ECO:0007669"/>
    <property type="project" value="InterPro"/>
</dbReference>
<dbReference type="PANTHER" id="PTHR19923:SF0">
    <property type="entry name" value="PLEIOTROPIC REGULATOR 1"/>
    <property type="match status" value="1"/>
</dbReference>
<comment type="similarity">
    <text evidence="1">Belongs to the WD repeat PRL1/PRL2 family.</text>
</comment>
<dbReference type="InterPro" id="IPR036322">
    <property type="entry name" value="WD40_repeat_dom_sf"/>
</dbReference>
<dbReference type="GO" id="GO:0071013">
    <property type="term" value="C:catalytic step 2 spliceosome"/>
    <property type="evidence" value="ECO:0007669"/>
    <property type="project" value="TreeGrafter"/>
</dbReference>
<evidence type="ECO:0008006" key="4">
    <source>
        <dbReference type="Google" id="ProtNLM"/>
    </source>
</evidence>
<dbReference type="GO" id="GO:0071011">
    <property type="term" value="C:precatalytic spliceosome"/>
    <property type="evidence" value="ECO:0007669"/>
    <property type="project" value="TreeGrafter"/>
</dbReference>
<keyword evidence="3" id="KW-1185">Reference proteome</keyword>
<evidence type="ECO:0000313" key="2">
    <source>
        <dbReference type="EMBL" id="EGG14869.1"/>
    </source>
</evidence>
<dbReference type="OrthoDB" id="10256122at2759"/>
<dbReference type="KEGG" id="dfa:DFA_10742"/>
<dbReference type="EMBL" id="GL883027">
    <property type="protein sequence ID" value="EGG14869.1"/>
    <property type="molecule type" value="Genomic_DNA"/>
</dbReference>